<protein>
    <submittedName>
        <fullName evidence="1">Uncharacterized protein</fullName>
    </submittedName>
</protein>
<dbReference type="AlphaFoldDB" id="A0A8T9T1X0"/>
<sequence length="176" mass="19269">MSTTLQLLQAYPLGTLEVETPDGPGILVGLRYFKLSKRYIADVDGVETQSVNGYSVADVRPRLRSFDQLCTALPDKTVPAVEVAKIVTTGSCSTRTVTFTTTYIGSGWVVDFSNGYFVRIDDTWDMIVGLQHAGKQLPVDLKNAFAAADYLRNVGQFALPLNGTPLVEGQDYIRKV</sequence>
<evidence type="ECO:0000313" key="1">
    <source>
        <dbReference type="EMBL" id="UOR07174.1"/>
    </source>
</evidence>
<keyword evidence="2" id="KW-1185">Reference proteome</keyword>
<proteinExistence type="predicted"/>
<evidence type="ECO:0000313" key="2">
    <source>
        <dbReference type="Proteomes" id="UP000829925"/>
    </source>
</evidence>
<dbReference type="EMBL" id="CP095053">
    <property type="protein sequence ID" value="UOR07174.1"/>
    <property type="molecule type" value="Genomic_DNA"/>
</dbReference>
<accession>A0A8T9T1X0</accession>
<dbReference type="RefSeq" id="WP_245096725.1">
    <property type="nucleotide sequence ID" value="NZ_CP095053.1"/>
</dbReference>
<dbReference type="Proteomes" id="UP000829925">
    <property type="component" value="Chromosome"/>
</dbReference>
<name>A0A8T9T1X0_9BACT</name>
<gene>
    <name evidence="1" type="ORF">MUN82_08765</name>
</gene>
<reference evidence="1 2" key="1">
    <citation type="submission" date="2022-04" db="EMBL/GenBank/DDBJ databases">
        <title>Hymenobacter sp. isolated from the air.</title>
        <authorList>
            <person name="Won M."/>
            <person name="Lee C.-M."/>
            <person name="Woen H.-Y."/>
            <person name="Kwon S.-W."/>
        </authorList>
    </citation>
    <scope>NUCLEOTIDE SEQUENCE [LARGE SCALE GENOMIC DNA]</scope>
    <source>
        <strain evidence="2">5413 J-13</strain>
    </source>
</reference>
<dbReference type="KEGG" id="haei:MUN82_08765"/>
<organism evidence="1 2">
    <name type="scientific">Hymenobacter aerilatus</name>
    <dbReference type="NCBI Taxonomy" id="2932251"/>
    <lineage>
        <taxon>Bacteria</taxon>
        <taxon>Pseudomonadati</taxon>
        <taxon>Bacteroidota</taxon>
        <taxon>Cytophagia</taxon>
        <taxon>Cytophagales</taxon>
        <taxon>Hymenobacteraceae</taxon>
        <taxon>Hymenobacter</taxon>
    </lineage>
</organism>